<dbReference type="EMBL" id="AP024488">
    <property type="protein sequence ID" value="BCS95020.1"/>
    <property type="molecule type" value="Genomic_DNA"/>
</dbReference>
<proteinExistence type="predicted"/>
<dbReference type="RefSeq" id="WP_236891312.1">
    <property type="nucleotide sequence ID" value="NZ_AP024488.1"/>
</dbReference>
<evidence type="ECO:0000313" key="1">
    <source>
        <dbReference type="EMBL" id="BCS95020.1"/>
    </source>
</evidence>
<accession>A0ABM7PD43</accession>
<sequence length="92" mass="10410">MYARDYDHLLELMKENPDATPSTFLGDSSYASWLYDHSDLRRLKSAMQGDPDPEALERWDLSAGLWREQVAMALAALAKKRQRAGNPSPSAR</sequence>
<keyword evidence="2" id="KW-1185">Reference proteome</keyword>
<gene>
    <name evidence="1" type="ORF">DSLASN_06520</name>
</gene>
<organism evidence="1 2">
    <name type="scientific">Desulfoluna limicola</name>
    <dbReference type="NCBI Taxonomy" id="2810562"/>
    <lineage>
        <taxon>Bacteria</taxon>
        <taxon>Pseudomonadati</taxon>
        <taxon>Thermodesulfobacteriota</taxon>
        <taxon>Desulfobacteria</taxon>
        <taxon>Desulfobacterales</taxon>
        <taxon>Desulfolunaceae</taxon>
        <taxon>Desulfoluna</taxon>
    </lineage>
</organism>
<reference evidence="1 2" key="1">
    <citation type="submission" date="2021-02" db="EMBL/GenBank/DDBJ databases">
        <title>Complete genome of Desulfoluna sp. strain ASN36.</title>
        <authorList>
            <person name="Takahashi A."/>
            <person name="Kojima H."/>
            <person name="Fukui M."/>
        </authorList>
    </citation>
    <scope>NUCLEOTIDE SEQUENCE [LARGE SCALE GENOMIC DNA]</scope>
    <source>
        <strain evidence="1 2">ASN36</strain>
    </source>
</reference>
<dbReference type="Proteomes" id="UP001320148">
    <property type="component" value="Chromosome"/>
</dbReference>
<name>A0ABM7PD43_9BACT</name>
<evidence type="ECO:0000313" key="2">
    <source>
        <dbReference type="Proteomes" id="UP001320148"/>
    </source>
</evidence>
<protein>
    <submittedName>
        <fullName evidence="1">Uncharacterized protein</fullName>
    </submittedName>
</protein>